<proteinExistence type="inferred from homology"/>
<dbReference type="Gene3D" id="1.10.10.10">
    <property type="entry name" value="Winged helix-like DNA-binding domain superfamily/Winged helix DNA-binding domain"/>
    <property type="match status" value="1"/>
</dbReference>
<dbReference type="InterPro" id="IPR013324">
    <property type="entry name" value="RNA_pol_sigma_r3/r4-like"/>
</dbReference>
<dbReference type="SUPFAM" id="SSF88946">
    <property type="entry name" value="Sigma2 domain of RNA polymerase sigma factors"/>
    <property type="match status" value="1"/>
</dbReference>
<evidence type="ECO:0000256" key="13">
    <source>
        <dbReference type="ARBA" id="ARBA00031183"/>
    </source>
</evidence>
<evidence type="ECO:0000256" key="2">
    <source>
        <dbReference type="ARBA" id="ARBA00002842"/>
    </source>
</evidence>
<dbReference type="InterPro" id="IPR007627">
    <property type="entry name" value="RNA_pol_sigma70_r2"/>
</dbReference>
<dbReference type="Pfam" id="PF07992">
    <property type="entry name" value="Pyr_redox_2"/>
    <property type="match status" value="1"/>
</dbReference>
<dbReference type="SUPFAM" id="SSF51905">
    <property type="entry name" value="FAD/NAD(P)-binding domain"/>
    <property type="match status" value="1"/>
</dbReference>
<dbReference type="InterPro" id="IPR036388">
    <property type="entry name" value="WH-like_DNA-bd_sf"/>
</dbReference>
<feature type="domain" description="Pyridine nucleotide-disulphide oxidoreductase dimerisation" evidence="14">
    <location>
        <begin position="265"/>
        <end position="340"/>
    </location>
</feature>
<evidence type="ECO:0000256" key="11">
    <source>
        <dbReference type="ARBA" id="ARBA00023002"/>
    </source>
</evidence>
<keyword evidence="12" id="KW-0520">NAD</keyword>
<dbReference type="CDD" id="cd06171">
    <property type="entry name" value="Sigma70_r4"/>
    <property type="match status" value="1"/>
</dbReference>
<dbReference type="GO" id="GO:0006103">
    <property type="term" value="P:2-oxoglutarate metabolic process"/>
    <property type="evidence" value="ECO:0007669"/>
    <property type="project" value="TreeGrafter"/>
</dbReference>
<dbReference type="InterPro" id="IPR016156">
    <property type="entry name" value="FAD/NAD-linked_Rdtase_dimer_sf"/>
</dbReference>
<dbReference type="EC" id="1.6.1.1" evidence="5"/>
<dbReference type="EMBL" id="AOGW02000023">
    <property type="protein sequence ID" value="EMY59679.1"/>
    <property type="molecule type" value="Genomic_DNA"/>
</dbReference>
<dbReference type="NCBIfam" id="TIGR02937">
    <property type="entry name" value="sigma70-ECF"/>
    <property type="match status" value="1"/>
</dbReference>
<dbReference type="GO" id="GO:0003677">
    <property type="term" value="F:DNA binding"/>
    <property type="evidence" value="ECO:0007669"/>
    <property type="project" value="InterPro"/>
</dbReference>
<dbReference type="Gene3D" id="1.10.1740.10">
    <property type="match status" value="1"/>
</dbReference>
<comment type="caution">
    <text evidence="18">The sequence shown here is derived from an EMBL/GenBank/DDBJ whole genome shotgun (WGS) entry which is preliminary data.</text>
</comment>
<dbReference type="Pfam" id="PF02852">
    <property type="entry name" value="Pyr_redox_dim"/>
    <property type="match status" value="1"/>
</dbReference>
<dbReference type="Gene3D" id="3.50.50.60">
    <property type="entry name" value="FAD/NAD(P)-binding domain"/>
    <property type="match status" value="2"/>
</dbReference>
<dbReference type="GO" id="GO:0050660">
    <property type="term" value="F:flavin adenine dinucleotide binding"/>
    <property type="evidence" value="ECO:0007669"/>
    <property type="project" value="TreeGrafter"/>
</dbReference>
<evidence type="ECO:0000313" key="19">
    <source>
        <dbReference type="Proteomes" id="UP000012371"/>
    </source>
</evidence>
<protein>
    <recommendedName>
        <fullName evidence="6">Soluble pyridine nucleotide transhydrogenase</fullName>
        <ecNumber evidence="5">1.6.1.1</ecNumber>
    </recommendedName>
    <alternativeName>
        <fullName evidence="13">NAD(P)(+) transhydrogenase [B-specific]</fullName>
    </alternativeName>
</protein>
<dbReference type="AlphaFoldDB" id="N1VIT7"/>
<dbReference type="Pfam" id="PF04542">
    <property type="entry name" value="Sigma70_r2"/>
    <property type="match status" value="1"/>
</dbReference>
<evidence type="ECO:0000256" key="7">
    <source>
        <dbReference type="ARBA" id="ARBA00022490"/>
    </source>
</evidence>
<keyword evidence="9" id="KW-0274">FAD</keyword>
<evidence type="ECO:0000256" key="5">
    <source>
        <dbReference type="ARBA" id="ARBA00012772"/>
    </source>
</evidence>
<keyword evidence="7" id="KW-0963">Cytoplasm</keyword>
<dbReference type="Proteomes" id="UP000012371">
    <property type="component" value="Unassembled WGS sequence"/>
</dbReference>
<dbReference type="InterPro" id="IPR004099">
    <property type="entry name" value="Pyr_nucl-diS_OxRdtase_dimer"/>
</dbReference>
<dbReference type="PANTHER" id="PTHR22912:SF93">
    <property type="entry name" value="SOLUBLE PYRIDINE NUCLEOTIDE TRANSHYDROGENASE"/>
    <property type="match status" value="1"/>
</dbReference>
<comment type="subcellular location">
    <subcellularLocation>
        <location evidence="3">Cytoplasm</location>
    </subcellularLocation>
</comment>
<dbReference type="PANTHER" id="PTHR22912">
    <property type="entry name" value="DISULFIDE OXIDOREDUCTASE"/>
    <property type="match status" value="1"/>
</dbReference>
<dbReference type="Gene3D" id="3.30.390.30">
    <property type="match status" value="1"/>
</dbReference>
<comment type="function">
    <text evidence="2">Conversion of NADPH, generated by peripheral catabolic pathways, to NADH, which can enter the respiratory chain for energy generation.</text>
</comment>
<evidence type="ECO:0000256" key="3">
    <source>
        <dbReference type="ARBA" id="ARBA00004496"/>
    </source>
</evidence>
<dbReference type="InterPro" id="IPR036188">
    <property type="entry name" value="FAD/NAD-bd_sf"/>
</dbReference>
<gene>
    <name evidence="18" type="ORF">LEP1GSC203_0084</name>
</gene>
<dbReference type="GO" id="GO:0004148">
    <property type="term" value="F:dihydrolipoyl dehydrogenase (NADH) activity"/>
    <property type="evidence" value="ECO:0007669"/>
    <property type="project" value="TreeGrafter"/>
</dbReference>
<dbReference type="InterPro" id="IPR014284">
    <property type="entry name" value="RNA_pol_sigma-70_dom"/>
</dbReference>
<keyword evidence="19" id="KW-1185">Reference proteome</keyword>
<dbReference type="InterPro" id="IPR013325">
    <property type="entry name" value="RNA_pol_sigma_r2"/>
</dbReference>
<sequence>MFRASTVIEKEEDVTREQMIQNRVTTLTGWGQIVDANHVEVTDSAGRKKVYETENILIATGSSPRRPTNENIPFEDGLIYDSDGLFAMKKMPTSLAVVGAGIIGSEYATIFAHIGVQVHLFDSQSRILGFLDEDISNEMTRIMQQSGISIHVDSSITKYHKLPNEDGFELSTNKGEVVRVNQVLISRGRLGNVDNLGLESVGIVPNDRKQILVNENYQTNVPNIYACGDVIGFPSLASVSMYQGAYVAKHMFGHSSVPVDAEEFPIGIYTLPEIATIGPTEEALKARGVNYGVGMARFDTITRAQISGDQVGLLKILFDKQTRRVLGVHIISDKATERICPIPFVYFYREERDFTCQRLGFTNTYKIVSDKAVSMSQIYERSHKRIYDFLYKYTQNADTAMDLMQDSFLSFHKHYGEAGLSEEKSVMVLYTIARNLSINYAKKFSTTREIASDEIEFHSHNPRLETKAEYQDLEDRLYSFLGELSEEERSALLLKNVEGFQLVQIAEVLGVSVSTASRLVIRATEKVLAIAKRENLVPD</sequence>
<evidence type="ECO:0000256" key="8">
    <source>
        <dbReference type="ARBA" id="ARBA00022630"/>
    </source>
</evidence>
<dbReference type="GO" id="GO:0006352">
    <property type="term" value="P:DNA-templated transcription initiation"/>
    <property type="evidence" value="ECO:0007669"/>
    <property type="project" value="InterPro"/>
</dbReference>
<dbReference type="GO" id="GO:0003957">
    <property type="term" value="F:NAD(P)+ transhydrogenase (Si-specific) activity"/>
    <property type="evidence" value="ECO:0007669"/>
    <property type="project" value="UniProtKB-EC"/>
</dbReference>
<organism evidence="18 19">
    <name type="scientific">Leptospira terpstrae serovar Hualin str. LT 11-33 = ATCC 700639</name>
    <dbReference type="NCBI Taxonomy" id="1257025"/>
    <lineage>
        <taxon>Bacteria</taxon>
        <taxon>Pseudomonadati</taxon>
        <taxon>Spirochaetota</taxon>
        <taxon>Spirochaetia</taxon>
        <taxon>Leptospirales</taxon>
        <taxon>Leptospiraceae</taxon>
        <taxon>Leptospira</taxon>
    </lineage>
</organism>
<evidence type="ECO:0000256" key="9">
    <source>
        <dbReference type="ARBA" id="ARBA00022827"/>
    </source>
</evidence>
<dbReference type="PRINTS" id="PR00368">
    <property type="entry name" value="FADPNR"/>
</dbReference>
<dbReference type="InterPro" id="IPR050151">
    <property type="entry name" value="Class-I_Pyr_Nuc-Dis_Oxidored"/>
</dbReference>
<evidence type="ECO:0000256" key="10">
    <source>
        <dbReference type="ARBA" id="ARBA00022857"/>
    </source>
</evidence>
<evidence type="ECO:0000259" key="16">
    <source>
        <dbReference type="Pfam" id="PF07992"/>
    </source>
</evidence>
<name>N1VIT7_9LEPT</name>
<reference evidence="18" key="1">
    <citation type="submission" date="2013-03" db="EMBL/GenBank/DDBJ databases">
        <authorList>
            <person name="Harkins D.M."/>
            <person name="Durkin A.S."/>
            <person name="Brinkac L.M."/>
            <person name="Haft D.H."/>
            <person name="Selengut J.D."/>
            <person name="Sanka R."/>
            <person name="DePew J."/>
            <person name="Purushe J."/>
            <person name="Hartskeerl R.A."/>
            <person name="Ahmed A."/>
            <person name="van der Linden H."/>
            <person name="Goris M.G.A."/>
            <person name="Vinetz J.M."/>
            <person name="Sutton G.G."/>
            <person name="Nierman W.C."/>
            <person name="Fouts D.E."/>
        </authorList>
    </citation>
    <scope>NUCLEOTIDE SEQUENCE [LARGE SCALE GENOMIC DNA]</scope>
    <source>
        <strain evidence="18">LT 11-33</strain>
    </source>
</reference>
<dbReference type="SUPFAM" id="SSF55424">
    <property type="entry name" value="FAD/NAD-linked reductases, dimerisation (C-terminal) domain"/>
    <property type="match status" value="1"/>
</dbReference>
<evidence type="ECO:0000256" key="1">
    <source>
        <dbReference type="ARBA" id="ARBA00001974"/>
    </source>
</evidence>
<feature type="domain" description="FAD/NAD(P)-binding" evidence="16">
    <location>
        <begin position="17"/>
        <end position="244"/>
    </location>
</feature>
<feature type="domain" description="RNA polymerase sigma factor 70 region 4 type 2" evidence="17">
    <location>
        <begin position="476"/>
        <end position="523"/>
    </location>
</feature>
<evidence type="ECO:0000313" key="18">
    <source>
        <dbReference type="EMBL" id="EMY59679.1"/>
    </source>
</evidence>
<dbReference type="InterPro" id="IPR013249">
    <property type="entry name" value="RNA_pol_sigma70_r4_t2"/>
</dbReference>
<feature type="domain" description="RNA polymerase sigma-70 region 2" evidence="15">
    <location>
        <begin position="378"/>
        <end position="443"/>
    </location>
</feature>
<evidence type="ECO:0000259" key="15">
    <source>
        <dbReference type="Pfam" id="PF04542"/>
    </source>
</evidence>
<dbReference type="STRING" id="1257025.LEP1GSC203_0084"/>
<comment type="similarity">
    <text evidence="4">Belongs to the class-I pyridine nucleotide-disulfide oxidoreductase family.</text>
</comment>
<dbReference type="Pfam" id="PF08281">
    <property type="entry name" value="Sigma70_r4_2"/>
    <property type="match status" value="1"/>
</dbReference>
<evidence type="ECO:0000256" key="4">
    <source>
        <dbReference type="ARBA" id="ARBA00007532"/>
    </source>
</evidence>
<dbReference type="InterPro" id="IPR023753">
    <property type="entry name" value="FAD/NAD-binding_dom"/>
</dbReference>
<dbReference type="PRINTS" id="PR00411">
    <property type="entry name" value="PNDRDTASEI"/>
</dbReference>
<evidence type="ECO:0000256" key="12">
    <source>
        <dbReference type="ARBA" id="ARBA00023027"/>
    </source>
</evidence>
<dbReference type="SUPFAM" id="SSF88659">
    <property type="entry name" value="Sigma3 and sigma4 domains of RNA polymerase sigma factors"/>
    <property type="match status" value="1"/>
</dbReference>
<dbReference type="GO" id="GO:0016987">
    <property type="term" value="F:sigma factor activity"/>
    <property type="evidence" value="ECO:0007669"/>
    <property type="project" value="InterPro"/>
</dbReference>
<dbReference type="GO" id="GO:0005829">
    <property type="term" value="C:cytosol"/>
    <property type="evidence" value="ECO:0007669"/>
    <property type="project" value="TreeGrafter"/>
</dbReference>
<evidence type="ECO:0000256" key="6">
    <source>
        <dbReference type="ARBA" id="ARBA00016603"/>
    </source>
</evidence>
<keyword evidence="11" id="KW-0560">Oxidoreductase</keyword>
<comment type="cofactor">
    <cofactor evidence="1">
        <name>FAD</name>
        <dbReference type="ChEBI" id="CHEBI:57692"/>
    </cofactor>
</comment>
<evidence type="ECO:0000259" key="14">
    <source>
        <dbReference type="Pfam" id="PF02852"/>
    </source>
</evidence>
<evidence type="ECO:0000259" key="17">
    <source>
        <dbReference type="Pfam" id="PF08281"/>
    </source>
</evidence>
<keyword evidence="8" id="KW-0285">Flavoprotein</keyword>
<keyword evidence="10" id="KW-0521">NADP</keyword>
<accession>N1VIT7</accession>